<evidence type="ECO:0000313" key="4">
    <source>
        <dbReference type="EMBL" id="PGH09202.1"/>
    </source>
</evidence>
<dbReference type="AlphaFoldDB" id="A0A2B7XKM5"/>
<dbReference type="SUPFAM" id="SSF51735">
    <property type="entry name" value="NAD(P)-binding Rossmann-fold domains"/>
    <property type="match status" value="1"/>
</dbReference>
<reference evidence="4 5" key="1">
    <citation type="submission" date="2017-10" db="EMBL/GenBank/DDBJ databases">
        <title>Comparative genomics in systemic dimorphic fungi from Ajellomycetaceae.</title>
        <authorList>
            <person name="Munoz J.F."/>
            <person name="Mcewen J.G."/>
            <person name="Clay O.K."/>
            <person name="Cuomo C.A."/>
        </authorList>
    </citation>
    <scope>NUCLEOTIDE SEQUENCE [LARGE SCALE GENOMIC DNA]</scope>
    <source>
        <strain evidence="4 5">UAMH5409</strain>
    </source>
</reference>
<dbReference type="STRING" id="1447875.A0A2B7XKM5"/>
<gene>
    <name evidence="4" type="ORF">AJ79_05731</name>
</gene>
<dbReference type="PRINTS" id="PR00081">
    <property type="entry name" value="GDHRDH"/>
</dbReference>
<dbReference type="Gene3D" id="3.40.50.720">
    <property type="entry name" value="NAD(P)-binding Rossmann-like Domain"/>
    <property type="match status" value="1"/>
</dbReference>
<dbReference type="InterPro" id="IPR002347">
    <property type="entry name" value="SDR_fam"/>
</dbReference>
<dbReference type="PANTHER" id="PTHR44229:SF4">
    <property type="entry name" value="15-HYDROXYPROSTAGLANDIN DEHYDROGENASE [NAD(+)]"/>
    <property type="match status" value="1"/>
</dbReference>
<name>A0A2B7XKM5_9EURO</name>
<protein>
    <recommendedName>
        <fullName evidence="6">NAD(P)-binding protein</fullName>
    </recommendedName>
</protein>
<organism evidence="4 5">
    <name type="scientific">Helicocarpus griseus UAMH5409</name>
    <dbReference type="NCBI Taxonomy" id="1447875"/>
    <lineage>
        <taxon>Eukaryota</taxon>
        <taxon>Fungi</taxon>
        <taxon>Dikarya</taxon>
        <taxon>Ascomycota</taxon>
        <taxon>Pezizomycotina</taxon>
        <taxon>Eurotiomycetes</taxon>
        <taxon>Eurotiomycetidae</taxon>
        <taxon>Onygenales</taxon>
        <taxon>Ajellomycetaceae</taxon>
        <taxon>Helicocarpus</taxon>
    </lineage>
</organism>
<comment type="caution">
    <text evidence="4">The sequence shown here is derived from an EMBL/GenBank/DDBJ whole genome shotgun (WGS) entry which is preliminary data.</text>
</comment>
<keyword evidence="5" id="KW-1185">Reference proteome</keyword>
<evidence type="ECO:0000256" key="3">
    <source>
        <dbReference type="ARBA" id="ARBA00023002"/>
    </source>
</evidence>
<evidence type="ECO:0000313" key="5">
    <source>
        <dbReference type="Proteomes" id="UP000223968"/>
    </source>
</evidence>
<dbReference type="GO" id="GO:0016616">
    <property type="term" value="F:oxidoreductase activity, acting on the CH-OH group of donors, NAD or NADP as acceptor"/>
    <property type="evidence" value="ECO:0007669"/>
    <property type="project" value="TreeGrafter"/>
</dbReference>
<dbReference type="GO" id="GO:0005737">
    <property type="term" value="C:cytoplasm"/>
    <property type="evidence" value="ECO:0007669"/>
    <property type="project" value="TreeGrafter"/>
</dbReference>
<dbReference type="Pfam" id="PF00106">
    <property type="entry name" value="adh_short"/>
    <property type="match status" value="1"/>
</dbReference>
<dbReference type="PANTHER" id="PTHR44229">
    <property type="entry name" value="15-HYDROXYPROSTAGLANDIN DEHYDROGENASE [NAD(+)]"/>
    <property type="match status" value="1"/>
</dbReference>
<dbReference type="OrthoDB" id="37659at2759"/>
<dbReference type="InterPro" id="IPR020904">
    <property type="entry name" value="Sc_DH/Rdtase_CS"/>
</dbReference>
<dbReference type="InterPro" id="IPR036291">
    <property type="entry name" value="NAD(P)-bd_dom_sf"/>
</dbReference>
<dbReference type="EMBL" id="PDNB01000094">
    <property type="protein sequence ID" value="PGH09202.1"/>
    <property type="molecule type" value="Genomic_DNA"/>
</dbReference>
<proteinExistence type="inferred from homology"/>
<keyword evidence="2" id="KW-0521">NADP</keyword>
<comment type="similarity">
    <text evidence="1">Belongs to the short-chain dehydrogenases/reductases (SDR) family.</text>
</comment>
<dbReference type="PROSITE" id="PS00061">
    <property type="entry name" value="ADH_SHORT"/>
    <property type="match status" value="1"/>
</dbReference>
<sequence length="290" mass="31209">MLGDFPLSGKIVAITGGGSGIGLSFLQHALALNAKVLIGDIKLTPAAEKLISSRQTKTNAFAKCDVRKWNQLEDLIEKAKEIYGDVPDVYVPCAGLFEPPSSSFWDDAEQDTNNYDCVSLNISHPLKFTRMALRALVARRKKGVVLLISSIAGLNGVYAKPLYAATKHAIVGFVKSMGAAEEQFGVKIVGICPGITDTPIWDNEEEFMASLLAAGMGKVELERITEAMVNLVQKGEYTGGTVFLESAEGTNVVFEGIEKGDGKGWDAEKVPGAGRIGELMERERERGGKI</sequence>
<keyword evidence="3" id="KW-0560">Oxidoreductase</keyword>
<dbReference type="Proteomes" id="UP000223968">
    <property type="component" value="Unassembled WGS sequence"/>
</dbReference>
<evidence type="ECO:0008006" key="6">
    <source>
        <dbReference type="Google" id="ProtNLM"/>
    </source>
</evidence>
<evidence type="ECO:0000256" key="1">
    <source>
        <dbReference type="ARBA" id="ARBA00006484"/>
    </source>
</evidence>
<accession>A0A2B7XKM5</accession>
<evidence type="ECO:0000256" key="2">
    <source>
        <dbReference type="ARBA" id="ARBA00022857"/>
    </source>
</evidence>